<dbReference type="Proteomes" id="UP000198921">
    <property type="component" value="Unassembled WGS sequence"/>
</dbReference>
<dbReference type="PROSITE" id="PS00061">
    <property type="entry name" value="ADH_SHORT"/>
    <property type="match status" value="1"/>
</dbReference>
<dbReference type="PANTHER" id="PTHR42879">
    <property type="entry name" value="3-OXOACYL-(ACYL-CARRIER-PROTEIN) REDUCTASE"/>
    <property type="match status" value="1"/>
</dbReference>
<keyword evidence="2" id="KW-0560">Oxidoreductase</keyword>
<dbReference type="CDD" id="cd05233">
    <property type="entry name" value="SDR_c"/>
    <property type="match status" value="1"/>
</dbReference>
<keyword evidence="5" id="KW-1185">Reference proteome</keyword>
<dbReference type="InterPro" id="IPR057326">
    <property type="entry name" value="KR_dom"/>
</dbReference>
<feature type="domain" description="Ketoreductase" evidence="3">
    <location>
        <begin position="6"/>
        <end position="191"/>
    </location>
</feature>
<dbReference type="EMBL" id="FNOT01000003">
    <property type="protein sequence ID" value="SDX83225.1"/>
    <property type="molecule type" value="Genomic_DNA"/>
</dbReference>
<dbReference type="SUPFAM" id="SSF51735">
    <property type="entry name" value="NAD(P)-binding Rossmann-fold domains"/>
    <property type="match status" value="1"/>
</dbReference>
<dbReference type="STRING" id="1137993.SAMN05660209_01404"/>
<dbReference type="PRINTS" id="PR00081">
    <property type="entry name" value="GDHRDH"/>
</dbReference>
<organism evidence="4 5">
    <name type="scientific">Geodermatophilus africanus</name>
    <dbReference type="NCBI Taxonomy" id="1137993"/>
    <lineage>
        <taxon>Bacteria</taxon>
        <taxon>Bacillati</taxon>
        <taxon>Actinomycetota</taxon>
        <taxon>Actinomycetes</taxon>
        <taxon>Geodermatophilales</taxon>
        <taxon>Geodermatophilaceae</taxon>
        <taxon>Geodermatophilus</taxon>
    </lineage>
</organism>
<evidence type="ECO:0000313" key="4">
    <source>
        <dbReference type="EMBL" id="SDX83225.1"/>
    </source>
</evidence>
<dbReference type="InterPro" id="IPR002347">
    <property type="entry name" value="SDR_fam"/>
</dbReference>
<protein>
    <submittedName>
        <fullName evidence="4">NADP-dependent 3-hydroxy acid dehydrogenase YdfG</fullName>
    </submittedName>
</protein>
<dbReference type="SMART" id="SM00822">
    <property type="entry name" value="PKS_KR"/>
    <property type="match status" value="1"/>
</dbReference>
<evidence type="ECO:0000256" key="2">
    <source>
        <dbReference type="ARBA" id="ARBA00023002"/>
    </source>
</evidence>
<dbReference type="GO" id="GO:0032787">
    <property type="term" value="P:monocarboxylic acid metabolic process"/>
    <property type="evidence" value="ECO:0007669"/>
    <property type="project" value="UniProtKB-ARBA"/>
</dbReference>
<accession>A0A1H3EX99</accession>
<name>A0A1H3EX99_9ACTN</name>
<dbReference type="PANTHER" id="PTHR42879:SF2">
    <property type="entry name" value="3-OXOACYL-[ACYL-CARRIER-PROTEIN] REDUCTASE FABG"/>
    <property type="match status" value="1"/>
</dbReference>
<dbReference type="InterPro" id="IPR036291">
    <property type="entry name" value="NAD(P)-bd_dom_sf"/>
</dbReference>
<dbReference type="AlphaFoldDB" id="A0A1H3EX99"/>
<evidence type="ECO:0000259" key="3">
    <source>
        <dbReference type="SMART" id="SM00822"/>
    </source>
</evidence>
<evidence type="ECO:0000313" key="5">
    <source>
        <dbReference type="Proteomes" id="UP000198921"/>
    </source>
</evidence>
<evidence type="ECO:0000256" key="1">
    <source>
        <dbReference type="ARBA" id="ARBA00006484"/>
    </source>
</evidence>
<dbReference type="InterPro" id="IPR050259">
    <property type="entry name" value="SDR"/>
</dbReference>
<reference evidence="5" key="1">
    <citation type="submission" date="2016-10" db="EMBL/GenBank/DDBJ databases">
        <authorList>
            <person name="Varghese N."/>
            <person name="Submissions S."/>
        </authorList>
    </citation>
    <scope>NUCLEOTIDE SEQUENCE [LARGE SCALE GENOMIC DNA]</scope>
    <source>
        <strain evidence="5">DSM 45422</strain>
    </source>
</reference>
<dbReference type="RefSeq" id="WP_091152863.1">
    <property type="nucleotide sequence ID" value="NZ_FNOT01000003.1"/>
</dbReference>
<dbReference type="OrthoDB" id="4288312at2"/>
<gene>
    <name evidence="4" type="ORF">SAMN05660209_01404</name>
</gene>
<comment type="similarity">
    <text evidence="1">Belongs to the short-chain dehydrogenases/reductases (SDR) family.</text>
</comment>
<proteinExistence type="inferred from homology"/>
<dbReference type="InterPro" id="IPR020904">
    <property type="entry name" value="Sc_DH/Rdtase_CS"/>
</dbReference>
<dbReference type="GO" id="GO:0016491">
    <property type="term" value="F:oxidoreductase activity"/>
    <property type="evidence" value="ECO:0007669"/>
    <property type="project" value="UniProtKB-KW"/>
</dbReference>
<dbReference type="FunFam" id="3.40.50.720:FF:000084">
    <property type="entry name" value="Short-chain dehydrogenase reductase"/>
    <property type="match status" value="1"/>
</dbReference>
<dbReference type="Gene3D" id="3.40.50.720">
    <property type="entry name" value="NAD(P)-binding Rossmann-like Domain"/>
    <property type="match status" value="1"/>
</dbReference>
<dbReference type="Pfam" id="PF13561">
    <property type="entry name" value="adh_short_C2"/>
    <property type="match status" value="1"/>
</dbReference>
<dbReference type="PRINTS" id="PR00080">
    <property type="entry name" value="SDRFAMILY"/>
</dbReference>
<sequence>MLLDGQVAAVTGAGTGIGREISLRLAAEGADVVLTGRSTEAMEEVAGLVRAAGRRALPLAMDLRDPDSIAAAAKAAEAEFGRVDVLVNNSGVGGPSAPLVDMPLDEWEDTFRVNVTGTMLACKAFLPGMLARRSGSVVVIGSVTGKRPLVNRTPYAASKTALIGLVRTLAWEVGSSGVRVNLVSPGGVEGARIDWVLEQQAVSRGITVEQARAEFAGGAALQRLTSPQDVADAVAFLASPRAAAITGEDLNVSAGLVMY</sequence>